<dbReference type="PANTHER" id="PTHR38590">
    <property type="entry name" value="BLL0828 PROTEIN"/>
    <property type="match status" value="1"/>
</dbReference>
<reference evidence="2 3" key="1">
    <citation type="submission" date="2020-02" db="EMBL/GenBank/DDBJ databases">
        <authorList>
            <person name="Chen W.-M."/>
        </authorList>
    </citation>
    <scope>NUCLEOTIDE SEQUENCE [LARGE SCALE GENOMIC DNA]</scope>
    <source>
        <strain evidence="2 3">KMS-5</strain>
    </source>
</reference>
<dbReference type="InterPro" id="IPR007569">
    <property type="entry name" value="DUF559"/>
</dbReference>
<evidence type="ECO:0000313" key="2">
    <source>
        <dbReference type="EMBL" id="NEY90520.1"/>
    </source>
</evidence>
<keyword evidence="2" id="KW-0378">Hydrolase</keyword>
<dbReference type="PANTHER" id="PTHR38590:SF1">
    <property type="entry name" value="BLL0828 PROTEIN"/>
    <property type="match status" value="1"/>
</dbReference>
<organism evidence="2 3">
    <name type="scientific">Tabrizicola oligotrophica</name>
    <dbReference type="NCBI Taxonomy" id="2710650"/>
    <lineage>
        <taxon>Bacteria</taxon>
        <taxon>Pseudomonadati</taxon>
        <taxon>Pseudomonadota</taxon>
        <taxon>Alphaproteobacteria</taxon>
        <taxon>Rhodobacterales</taxon>
        <taxon>Paracoccaceae</taxon>
        <taxon>Tabrizicola</taxon>
    </lineage>
</organism>
<dbReference type="InterPro" id="IPR011335">
    <property type="entry name" value="Restrct_endonuc-II-like"/>
</dbReference>
<evidence type="ECO:0000313" key="3">
    <source>
        <dbReference type="Proteomes" id="UP000477782"/>
    </source>
</evidence>
<dbReference type="Proteomes" id="UP000477782">
    <property type="component" value="Unassembled WGS sequence"/>
</dbReference>
<dbReference type="SUPFAM" id="SSF52980">
    <property type="entry name" value="Restriction endonuclease-like"/>
    <property type="match status" value="1"/>
</dbReference>
<accession>A0A6M0QSS6</accession>
<dbReference type="Pfam" id="PF04480">
    <property type="entry name" value="DUF559"/>
    <property type="match status" value="1"/>
</dbReference>
<dbReference type="GO" id="GO:0004519">
    <property type="term" value="F:endonuclease activity"/>
    <property type="evidence" value="ECO:0007669"/>
    <property type="project" value="UniProtKB-KW"/>
</dbReference>
<proteinExistence type="predicted"/>
<feature type="domain" description="DUF559" evidence="1">
    <location>
        <begin position="8"/>
        <end position="112"/>
    </location>
</feature>
<sequence length="129" mass="14522">MTDIAPDTRAKARRLRSEMTPQERRVWAQLRDFNHRLGLNFRRQAPVGRFIADFADFGRQLVIEVDGGQHGGADDAARDAWFQTQGFTILRFWNADVDGNLDGVMQVVLDALEACPPPPQGGRRDVEGM</sequence>
<evidence type="ECO:0000259" key="1">
    <source>
        <dbReference type="Pfam" id="PF04480"/>
    </source>
</evidence>
<dbReference type="Gene3D" id="3.40.960.10">
    <property type="entry name" value="VSR Endonuclease"/>
    <property type="match status" value="1"/>
</dbReference>
<name>A0A6M0QSS6_9RHOB</name>
<protein>
    <submittedName>
        <fullName evidence="2">Endonuclease domain-containing protein</fullName>
    </submittedName>
</protein>
<keyword evidence="2" id="KW-0255">Endonuclease</keyword>
<dbReference type="EMBL" id="JAAIVJ010000004">
    <property type="protein sequence ID" value="NEY90520.1"/>
    <property type="molecule type" value="Genomic_DNA"/>
</dbReference>
<comment type="caution">
    <text evidence="2">The sequence shown here is derived from an EMBL/GenBank/DDBJ whole genome shotgun (WGS) entry which is preliminary data.</text>
</comment>
<dbReference type="RefSeq" id="WP_164625058.1">
    <property type="nucleotide sequence ID" value="NZ_JAAIVJ010000004.1"/>
</dbReference>
<dbReference type="AlphaFoldDB" id="A0A6M0QSS6"/>
<dbReference type="CDD" id="cd01038">
    <property type="entry name" value="Endonuclease_DUF559"/>
    <property type="match status" value="1"/>
</dbReference>
<keyword evidence="3" id="KW-1185">Reference proteome</keyword>
<dbReference type="InterPro" id="IPR047216">
    <property type="entry name" value="Endonuclease_DUF559_bact"/>
</dbReference>
<gene>
    <name evidence="2" type="ORF">G4Z14_09445</name>
</gene>
<keyword evidence="2" id="KW-0540">Nuclease</keyword>